<gene>
    <name evidence="2" type="ORF">ETX26_04315</name>
</gene>
<dbReference type="AlphaFoldDB" id="A0A4Q2KQN9"/>
<name>A0A4Q2KQN9_9SPHN</name>
<evidence type="ECO:0000313" key="3">
    <source>
        <dbReference type="Proteomes" id="UP000293623"/>
    </source>
</evidence>
<dbReference type="EMBL" id="SDPV01000001">
    <property type="protein sequence ID" value="RXZ65952.1"/>
    <property type="molecule type" value="Genomic_DNA"/>
</dbReference>
<organism evidence="2 3">
    <name type="scientific">Pelagerythrobacter rhizovicinus</name>
    <dbReference type="NCBI Taxonomy" id="2268576"/>
    <lineage>
        <taxon>Bacteria</taxon>
        <taxon>Pseudomonadati</taxon>
        <taxon>Pseudomonadota</taxon>
        <taxon>Alphaproteobacteria</taxon>
        <taxon>Sphingomonadales</taxon>
        <taxon>Erythrobacteraceae</taxon>
        <taxon>Pelagerythrobacter</taxon>
    </lineage>
</organism>
<feature type="transmembrane region" description="Helical" evidence="1">
    <location>
        <begin position="12"/>
        <end position="33"/>
    </location>
</feature>
<evidence type="ECO:0000313" key="2">
    <source>
        <dbReference type="EMBL" id="RXZ65952.1"/>
    </source>
</evidence>
<keyword evidence="1" id="KW-1133">Transmembrane helix</keyword>
<proteinExistence type="predicted"/>
<protein>
    <submittedName>
        <fullName evidence="2">Uncharacterized protein</fullName>
    </submittedName>
</protein>
<evidence type="ECO:0000256" key="1">
    <source>
        <dbReference type="SAM" id="Phobius"/>
    </source>
</evidence>
<keyword evidence="1" id="KW-0472">Membrane</keyword>
<feature type="transmembrane region" description="Helical" evidence="1">
    <location>
        <begin position="45"/>
        <end position="64"/>
    </location>
</feature>
<sequence>MKTCVRLGASATAGILGFATGVLGIEYLAWFYAGPTDILLDPAINAGRFAVAAAVGVAAAFLSFPRATGGRQ</sequence>
<dbReference type="RefSeq" id="WP_129523428.1">
    <property type="nucleotide sequence ID" value="NZ_SDPV01000001.1"/>
</dbReference>
<keyword evidence="3" id="KW-1185">Reference proteome</keyword>
<comment type="caution">
    <text evidence="2">The sequence shown here is derived from an EMBL/GenBank/DDBJ whole genome shotgun (WGS) entry which is preliminary data.</text>
</comment>
<dbReference type="Proteomes" id="UP000293623">
    <property type="component" value="Unassembled WGS sequence"/>
</dbReference>
<accession>A0A4Q2KQN9</accession>
<reference evidence="2 3" key="1">
    <citation type="submission" date="2019-01" db="EMBL/GenBank/DDBJ databases">
        <title>Altererythrobacter rhizovicinus sp. nov., isolated from the rhizosphere soil of Haloxylon ammodendron.</title>
        <authorList>
            <person name="Li H.-P."/>
            <person name="Gou J.-Y."/>
            <person name="Yao D."/>
            <person name="Han Q.-Q."/>
            <person name="Shao K.-Z."/>
            <person name="Zhao Q."/>
            <person name="Zhang J.-L."/>
        </authorList>
    </citation>
    <scope>NUCLEOTIDE SEQUENCE [LARGE SCALE GENOMIC DNA]</scope>
    <source>
        <strain evidence="2 3">AY-3R</strain>
    </source>
</reference>
<keyword evidence="1" id="KW-0812">Transmembrane</keyword>